<dbReference type="GO" id="GO:0046306">
    <property type="term" value="P:alkanesulfonate catabolic process"/>
    <property type="evidence" value="ECO:0007669"/>
    <property type="project" value="TreeGrafter"/>
</dbReference>
<keyword evidence="1" id="KW-0285">Flavoprotein</keyword>
<name>A0A9W6S055_9ACTN</name>
<keyword evidence="4" id="KW-0503">Monooxygenase</keyword>
<feature type="domain" description="Luciferase-like" evidence="5">
    <location>
        <begin position="15"/>
        <end position="209"/>
    </location>
</feature>
<dbReference type="GO" id="GO:0008726">
    <property type="term" value="F:alkanesulfonate monooxygenase activity"/>
    <property type="evidence" value="ECO:0007669"/>
    <property type="project" value="TreeGrafter"/>
</dbReference>
<evidence type="ECO:0000259" key="5">
    <source>
        <dbReference type="Pfam" id="PF00296"/>
    </source>
</evidence>
<dbReference type="SUPFAM" id="SSF51679">
    <property type="entry name" value="Bacterial luciferase-like"/>
    <property type="match status" value="1"/>
</dbReference>
<reference evidence="6" key="1">
    <citation type="submission" date="2023-03" db="EMBL/GenBank/DDBJ databases">
        <title>Actinoallomurus iriomotensis NBRC 103684.</title>
        <authorList>
            <person name="Ichikawa N."/>
            <person name="Sato H."/>
            <person name="Tonouchi N."/>
        </authorList>
    </citation>
    <scope>NUCLEOTIDE SEQUENCE</scope>
    <source>
        <strain evidence="6">NBRC 103684</strain>
    </source>
</reference>
<sequence>MHRGLYLAPFDRLADPRLLVELATLAESRGWDGVFLWDRITYPPLNRAVADPWVALSAIALATDTLRLGPMITPLSRRRVQKVARETITLDHLSNGRLTLGVGLGNADDFEAFGEVTDPREQARMLDDGLERLDGYWRGDFHPLPVQRPRIPVWVAAKWPNRRPIRRAVRWDGLFPIDLPGTEQLAEIAQETRHARTSGEDPFDLVVEVPPGADVRPWESAGATWVLTGIELETPADKIREVIESGP</sequence>
<evidence type="ECO:0000256" key="4">
    <source>
        <dbReference type="ARBA" id="ARBA00023033"/>
    </source>
</evidence>
<proteinExistence type="predicted"/>
<dbReference type="InterPro" id="IPR036661">
    <property type="entry name" value="Luciferase-like_sf"/>
</dbReference>
<organism evidence="6 7">
    <name type="scientific">Actinoallomurus iriomotensis</name>
    <dbReference type="NCBI Taxonomy" id="478107"/>
    <lineage>
        <taxon>Bacteria</taxon>
        <taxon>Bacillati</taxon>
        <taxon>Actinomycetota</taxon>
        <taxon>Actinomycetes</taxon>
        <taxon>Streptosporangiales</taxon>
        <taxon>Thermomonosporaceae</taxon>
        <taxon>Actinoallomurus</taxon>
    </lineage>
</organism>
<dbReference type="Proteomes" id="UP001165074">
    <property type="component" value="Unassembled WGS sequence"/>
</dbReference>
<accession>A0A9W6S055</accession>
<dbReference type="PANTHER" id="PTHR42847:SF4">
    <property type="entry name" value="ALKANESULFONATE MONOOXYGENASE-RELATED"/>
    <property type="match status" value="1"/>
</dbReference>
<keyword evidence="3" id="KW-0560">Oxidoreductase</keyword>
<dbReference type="Pfam" id="PF00296">
    <property type="entry name" value="Bac_luciferase"/>
    <property type="match status" value="1"/>
</dbReference>
<dbReference type="InterPro" id="IPR050172">
    <property type="entry name" value="SsuD_RutA_monooxygenase"/>
</dbReference>
<keyword evidence="2" id="KW-0288">FMN</keyword>
<dbReference type="Gene3D" id="3.20.20.30">
    <property type="entry name" value="Luciferase-like domain"/>
    <property type="match status" value="1"/>
</dbReference>
<dbReference type="AlphaFoldDB" id="A0A9W6S055"/>
<evidence type="ECO:0000256" key="3">
    <source>
        <dbReference type="ARBA" id="ARBA00023002"/>
    </source>
</evidence>
<dbReference type="PANTHER" id="PTHR42847">
    <property type="entry name" value="ALKANESULFONATE MONOOXYGENASE"/>
    <property type="match status" value="1"/>
</dbReference>
<protein>
    <submittedName>
        <fullName evidence="6">Luciferase-like protein</fullName>
    </submittedName>
</protein>
<evidence type="ECO:0000256" key="1">
    <source>
        <dbReference type="ARBA" id="ARBA00022630"/>
    </source>
</evidence>
<evidence type="ECO:0000313" key="7">
    <source>
        <dbReference type="Proteomes" id="UP001165074"/>
    </source>
</evidence>
<gene>
    <name evidence="6" type="ORF">Airi02_012670</name>
</gene>
<dbReference type="EMBL" id="BSTK01000002">
    <property type="protein sequence ID" value="GLY83337.1"/>
    <property type="molecule type" value="Genomic_DNA"/>
</dbReference>
<evidence type="ECO:0000256" key="2">
    <source>
        <dbReference type="ARBA" id="ARBA00022643"/>
    </source>
</evidence>
<keyword evidence="7" id="KW-1185">Reference proteome</keyword>
<comment type="caution">
    <text evidence="6">The sequence shown here is derived from an EMBL/GenBank/DDBJ whole genome shotgun (WGS) entry which is preliminary data.</text>
</comment>
<evidence type="ECO:0000313" key="6">
    <source>
        <dbReference type="EMBL" id="GLY83337.1"/>
    </source>
</evidence>
<dbReference type="InterPro" id="IPR011251">
    <property type="entry name" value="Luciferase-like_dom"/>
</dbReference>